<dbReference type="InterPro" id="IPR017900">
    <property type="entry name" value="4Fe4S_Fe_S_CS"/>
</dbReference>
<dbReference type="PANTHER" id="PTHR43687">
    <property type="entry name" value="ADENYLYLSULFATE REDUCTASE, BETA SUBUNIT"/>
    <property type="match status" value="1"/>
</dbReference>
<keyword evidence="4" id="KW-0411">Iron-sulfur</keyword>
<dbReference type="Pfam" id="PF13237">
    <property type="entry name" value="Fer4_10"/>
    <property type="match status" value="1"/>
</dbReference>
<evidence type="ECO:0000313" key="7">
    <source>
        <dbReference type="Proteomes" id="UP000253975"/>
    </source>
</evidence>
<proteinExistence type="predicted"/>
<reference evidence="6 7" key="1">
    <citation type="journal article" date="2018" name="Elife">
        <title>Discovery and characterization of a prevalent human gut bacterial enzyme sufficient for the inactivation of a family of plant toxins.</title>
        <authorList>
            <person name="Koppel N."/>
            <person name="Bisanz J.E."/>
            <person name="Pandelia M.E."/>
            <person name="Turnbaugh P.J."/>
            <person name="Balskus E.P."/>
        </authorList>
    </citation>
    <scope>NUCLEOTIDE SEQUENCE [LARGE SCALE GENOMIC DNA]</scope>
    <source>
        <strain evidence="6 7">OB21 GAM31</strain>
    </source>
</reference>
<dbReference type="EMBL" id="PPTO01000010">
    <property type="protein sequence ID" value="RDB57951.1"/>
    <property type="molecule type" value="Genomic_DNA"/>
</dbReference>
<dbReference type="InterPro" id="IPR050572">
    <property type="entry name" value="Fe-S_Ferredoxin"/>
</dbReference>
<evidence type="ECO:0000259" key="5">
    <source>
        <dbReference type="PROSITE" id="PS51379"/>
    </source>
</evidence>
<dbReference type="GO" id="GO:0046872">
    <property type="term" value="F:metal ion binding"/>
    <property type="evidence" value="ECO:0007669"/>
    <property type="project" value="UniProtKB-KW"/>
</dbReference>
<gene>
    <name evidence="6" type="ORF">C1881_06680</name>
</gene>
<evidence type="ECO:0000256" key="3">
    <source>
        <dbReference type="ARBA" id="ARBA00023004"/>
    </source>
</evidence>
<protein>
    <recommendedName>
        <fullName evidence="5">4Fe-4S ferredoxin-type domain-containing protein</fullName>
    </recommendedName>
</protein>
<sequence>MAETNAAVSTKSQEESQKAFKERLLKIMGADATEAYLKAYGFDEGNAFARNYDGTLPAEGEEPAFFTNIDEQGNVLFLDEDRALRKSSFPGKRPMYRNKPNGLGFFNFLVVHTSARQWNWKVILKVFAAILRASKVLGKPGTFGDRLYRKAMMFDPPEKSYSAGFTFNLNVDVPEDVPGTAKYNDFVVHKNPHHAQEAFACKHMQLEAEGADGAEVASGQAASASGQAAAAAGAAGTTGTQAASADAAGKPKTITLNKVVSKNVAHDMATVTLPIDLVKKAIDEAEFIGGMKECLCRAGGDCQTYPHDLACLFLNLGGHVVVDHGMAVELTKEEAYERVDRAAALGLTCQSLWVQVEQLIWGFRNDQMDSFLEICFCCPCCCVGMNLSKNGPRNIKRGFMPSGWTATVNHDLCTGCGHCTDSYCPQDAIHFRESDGKMVVNQETCQGCGYCRGRCPEGAISIKQTMPMRDSILEYYHEQVQLDIVPGVYRK</sequence>
<evidence type="ECO:0000313" key="6">
    <source>
        <dbReference type="EMBL" id="RDB57951.1"/>
    </source>
</evidence>
<dbReference type="PROSITE" id="PS51379">
    <property type="entry name" value="4FE4S_FER_2"/>
    <property type="match status" value="2"/>
</dbReference>
<accession>A0A369LE75</accession>
<organism evidence="6 7">
    <name type="scientific">Slackia isoflavoniconvertens</name>
    <dbReference type="NCBI Taxonomy" id="572010"/>
    <lineage>
        <taxon>Bacteria</taxon>
        <taxon>Bacillati</taxon>
        <taxon>Actinomycetota</taxon>
        <taxon>Coriobacteriia</taxon>
        <taxon>Eggerthellales</taxon>
        <taxon>Eggerthellaceae</taxon>
        <taxon>Slackia</taxon>
    </lineage>
</organism>
<dbReference type="Gene3D" id="3.30.70.20">
    <property type="match status" value="1"/>
</dbReference>
<dbReference type="GO" id="GO:0051539">
    <property type="term" value="F:4 iron, 4 sulfur cluster binding"/>
    <property type="evidence" value="ECO:0007669"/>
    <property type="project" value="UniProtKB-KW"/>
</dbReference>
<evidence type="ECO:0000256" key="1">
    <source>
        <dbReference type="ARBA" id="ARBA00022485"/>
    </source>
</evidence>
<keyword evidence="3" id="KW-0408">Iron</keyword>
<name>A0A369LE75_9ACTN</name>
<feature type="domain" description="4Fe-4S ferredoxin-type" evidence="5">
    <location>
        <begin position="404"/>
        <end position="434"/>
    </location>
</feature>
<dbReference type="SUPFAM" id="SSF54862">
    <property type="entry name" value="4Fe-4S ferredoxins"/>
    <property type="match status" value="1"/>
</dbReference>
<comment type="caution">
    <text evidence="6">The sequence shown here is derived from an EMBL/GenBank/DDBJ whole genome shotgun (WGS) entry which is preliminary data.</text>
</comment>
<keyword evidence="2" id="KW-0479">Metal-binding</keyword>
<dbReference type="AlphaFoldDB" id="A0A369LE75"/>
<feature type="domain" description="4Fe-4S ferredoxin-type" evidence="5">
    <location>
        <begin position="436"/>
        <end position="465"/>
    </location>
</feature>
<dbReference type="InterPro" id="IPR017896">
    <property type="entry name" value="4Fe4S_Fe-S-bd"/>
</dbReference>
<dbReference type="Proteomes" id="UP000253975">
    <property type="component" value="Unassembled WGS sequence"/>
</dbReference>
<dbReference type="RefSeq" id="WP_114615756.1">
    <property type="nucleotide sequence ID" value="NZ_PPTO01000010.1"/>
</dbReference>
<dbReference type="PANTHER" id="PTHR43687:SF1">
    <property type="entry name" value="FERREDOXIN III"/>
    <property type="match status" value="1"/>
</dbReference>
<dbReference type="PROSITE" id="PS00198">
    <property type="entry name" value="4FE4S_FER_1"/>
    <property type="match status" value="1"/>
</dbReference>
<evidence type="ECO:0000256" key="2">
    <source>
        <dbReference type="ARBA" id="ARBA00022723"/>
    </source>
</evidence>
<evidence type="ECO:0000256" key="4">
    <source>
        <dbReference type="ARBA" id="ARBA00023014"/>
    </source>
</evidence>
<keyword evidence="1" id="KW-0004">4Fe-4S</keyword>